<feature type="domain" description="GGDEF" evidence="4">
    <location>
        <begin position="351"/>
        <end position="479"/>
    </location>
</feature>
<evidence type="ECO:0000313" key="6">
    <source>
        <dbReference type="Proteomes" id="UP000502117"/>
    </source>
</evidence>
<dbReference type="EMBL" id="CP045857">
    <property type="protein sequence ID" value="QIJ04573.1"/>
    <property type="molecule type" value="Genomic_DNA"/>
</dbReference>
<dbReference type="InterPro" id="IPR043128">
    <property type="entry name" value="Rev_trsase/Diguanyl_cyclase"/>
</dbReference>
<dbReference type="InterPro" id="IPR029787">
    <property type="entry name" value="Nucleotide_cyclase"/>
</dbReference>
<evidence type="ECO:0000259" key="2">
    <source>
        <dbReference type="PROSITE" id="PS50110"/>
    </source>
</evidence>
<protein>
    <submittedName>
        <fullName evidence="5">EAL domain-containing protein</fullName>
    </submittedName>
</protein>
<dbReference type="InterPro" id="IPR001789">
    <property type="entry name" value="Sig_transdc_resp-reg_receiver"/>
</dbReference>
<dbReference type="SUPFAM" id="SSF141868">
    <property type="entry name" value="EAL domain-like"/>
    <property type="match status" value="1"/>
</dbReference>
<dbReference type="InterPro" id="IPR021800">
    <property type="entry name" value="DUF3369"/>
</dbReference>
<dbReference type="InterPro" id="IPR000160">
    <property type="entry name" value="GGDEF_dom"/>
</dbReference>
<dbReference type="SUPFAM" id="SSF52172">
    <property type="entry name" value="CheY-like"/>
    <property type="match status" value="1"/>
</dbReference>
<dbReference type="SMART" id="SM00267">
    <property type="entry name" value="GGDEF"/>
    <property type="match status" value="1"/>
</dbReference>
<dbReference type="InterPro" id="IPR035919">
    <property type="entry name" value="EAL_sf"/>
</dbReference>
<dbReference type="PROSITE" id="PS50887">
    <property type="entry name" value="GGDEF"/>
    <property type="match status" value="1"/>
</dbReference>
<name>A0A6G7LRY5_9GAMM</name>
<evidence type="ECO:0000259" key="3">
    <source>
        <dbReference type="PROSITE" id="PS50883"/>
    </source>
</evidence>
<feature type="domain" description="Response regulatory" evidence="2">
    <location>
        <begin position="24"/>
        <end position="148"/>
    </location>
</feature>
<sequence length="740" mass="82348">MLDDLLFSSETSPEETHQRDTMWRILAVDDDVKFQNSLSFAINKMTLMGRPLELIQAYSMAEASSLLGKDADFAVVLVDVVMETEDAGLRLVKAVRDLLGISDTRFVLLTGQPGMAPVESVMQDYDLSDYVLKSELANRGIRNILTGAVRNYHHLKTISSARRGLQLIVESSNRLLGLRTLTQIASVTLSEIANLINVADEGLVCVNRGPHTVDSSGREIYEPLTIACSGRFRQYINRALRELPDPTIQSMVEQALREKRFVSTDESQVLFFPKSAALAEFAIYVATNRTLDDTEMELLKVFAANVSKGFGNVALISRLDKVAYLDELLRIPNRSALLRELSRLQAMSSADAHNLLLLDLDHFSGLNNLFGCVFGNQVLQAVAQRLQEAFPQPIVIGRLHSDLFAIIGHKEQVNIDRAQEVFGAPFEIDNSRHILTACMTEVSLAISRGQDPAELLRTAGTGLRNAKSRGPGSIQAFDPEFEHQAAHRFKLMQRLHSAIQRQEFVLHYQPQIDLNTGEVVGVEALLRWKTEEGMVPPGTFIPLAEQSSYIHGIGDIVVALSCQAVHALDLAGFSDILISVNYSARQLDKPDVLDRLKQQCRLAGVEPSRLCLEVTETAMMQSFQQVANILQRHRTSGGTVAIDDFGTGLSSLEYLLQLPADHLKIDMTFVARLDEDERSRFLASMIIELGRRLNISVVAEGVETHSQANWLREHGCHIGQGWLYGKAMPLDELLQWLNNR</sequence>
<dbReference type="Gene3D" id="3.40.50.2300">
    <property type="match status" value="1"/>
</dbReference>
<dbReference type="InterPro" id="IPR001633">
    <property type="entry name" value="EAL_dom"/>
</dbReference>
<dbReference type="RefSeq" id="WP_165565022.1">
    <property type="nucleotide sequence ID" value="NZ_CP045857.1"/>
</dbReference>
<organism evidence="5 6">
    <name type="scientific">Shewanella chilikensis</name>
    <dbReference type="NCBI Taxonomy" id="558541"/>
    <lineage>
        <taxon>Bacteria</taxon>
        <taxon>Pseudomonadati</taxon>
        <taxon>Pseudomonadota</taxon>
        <taxon>Gammaproteobacteria</taxon>
        <taxon>Alteromonadales</taxon>
        <taxon>Shewanellaceae</taxon>
        <taxon>Shewanella</taxon>
    </lineage>
</organism>
<gene>
    <name evidence="5" type="ORF">GII14_10695</name>
</gene>
<dbReference type="Pfam" id="PF11849">
    <property type="entry name" value="DUF3369"/>
    <property type="match status" value="1"/>
</dbReference>
<dbReference type="Proteomes" id="UP000502117">
    <property type="component" value="Chromosome"/>
</dbReference>
<dbReference type="PROSITE" id="PS50883">
    <property type="entry name" value="EAL"/>
    <property type="match status" value="1"/>
</dbReference>
<dbReference type="Gene3D" id="3.30.70.270">
    <property type="match status" value="1"/>
</dbReference>
<evidence type="ECO:0000256" key="1">
    <source>
        <dbReference type="PROSITE-ProRule" id="PRU00169"/>
    </source>
</evidence>
<dbReference type="KEGG" id="schk:GII14_10695"/>
<dbReference type="SUPFAM" id="SSF55073">
    <property type="entry name" value="Nucleotide cyclase"/>
    <property type="match status" value="1"/>
</dbReference>
<feature type="modified residue" description="4-aspartylphosphate" evidence="1">
    <location>
        <position position="79"/>
    </location>
</feature>
<dbReference type="Pfam" id="PF00990">
    <property type="entry name" value="GGDEF"/>
    <property type="match status" value="1"/>
</dbReference>
<dbReference type="SMART" id="SM00052">
    <property type="entry name" value="EAL"/>
    <property type="match status" value="1"/>
</dbReference>
<keyword evidence="1" id="KW-0597">Phosphoprotein</keyword>
<dbReference type="CDD" id="cd01948">
    <property type="entry name" value="EAL"/>
    <property type="match status" value="1"/>
</dbReference>
<dbReference type="PANTHER" id="PTHR33121:SF70">
    <property type="entry name" value="SIGNALING PROTEIN YKOW"/>
    <property type="match status" value="1"/>
</dbReference>
<evidence type="ECO:0000313" key="5">
    <source>
        <dbReference type="EMBL" id="QIJ04573.1"/>
    </source>
</evidence>
<dbReference type="InterPro" id="IPR050706">
    <property type="entry name" value="Cyclic-di-GMP_PDE-like"/>
</dbReference>
<dbReference type="PROSITE" id="PS50110">
    <property type="entry name" value="RESPONSE_REGULATORY"/>
    <property type="match status" value="1"/>
</dbReference>
<dbReference type="NCBIfam" id="TIGR00254">
    <property type="entry name" value="GGDEF"/>
    <property type="match status" value="1"/>
</dbReference>
<dbReference type="Gene3D" id="3.20.20.450">
    <property type="entry name" value="EAL domain"/>
    <property type="match status" value="1"/>
</dbReference>
<dbReference type="SMART" id="SM00448">
    <property type="entry name" value="REC"/>
    <property type="match status" value="1"/>
</dbReference>
<dbReference type="GO" id="GO:0071111">
    <property type="term" value="F:cyclic-guanylate-specific phosphodiesterase activity"/>
    <property type="evidence" value="ECO:0007669"/>
    <property type="project" value="InterPro"/>
</dbReference>
<feature type="domain" description="EAL" evidence="3">
    <location>
        <begin position="488"/>
        <end position="740"/>
    </location>
</feature>
<dbReference type="AlphaFoldDB" id="A0A6G7LRY5"/>
<dbReference type="Pfam" id="PF00563">
    <property type="entry name" value="EAL"/>
    <property type="match status" value="1"/>
</dbReference>
<evidence type="ECO:0000259" key="4">
    <source>
        <dbReference type="PROSITE" id="PS50887"/>
    </source>
</evidence>
<dbReference type="PANTHER" id="PTHR33121">
    <property type="entry name" value="CYCLIC DI-GMP PHOSPHODIESTERASE PDEF"/>
    <property type="match status" value="1"/>
</dbReference>
<dbReference type="InterPro" id="IPR011006">
    <property type="entry name" value="CheY-like_superfamily"/>
</dbReference>
<reference evidence="5 6" key="1">
    <citation type="submission" date="2019-11" db="EMBL/GenBank/DDBJ databases">
        <title>Complete Genome Sequence of Shewanella chilikensis Strain DC57, Isolated from Corroded Seal Rings at a floating production facility in Australia.</title>
        <authorList>
            <person name="Salgar-Chaparro S.J."/>
            <person name="Castillo-Villamizar G.A."/>
            <person name="Poehlein A."/>
            <person name="Daniel R."/>
            <person name="Machuca L."/>
        </authorList>
    </citation>
    <scope>NUCLEOTIDE SEQUENCE [LARGE SCALE GENOMIC DNA]</scope>
    <source>
        <strain evidence="5 6">DC57</strain>
    </source>
</reference>
<dbReference type="GO" id="GO:0000160">
    <property type="term" value="P:phosphorelay signal transduction system"/>
    <property type="evidence" value="ECO:0007669"/>
    <property type="project" value="InterPro"/>
</dbReference>
<proteinExistence type="predicted"/>
<accession>A0A6G7LRY5</accession>